<dbReference type="SFLD" id="SFLDG00358">
    <property type="entry name" value="Main_(cytGST)"/>
    <property type="match status" value="1"/>
</dbReference>
<reference evidence="2 3" key="1">
    <citation type="submission" date="2020-10" db="EMBL/GenBank/DDBJ databases">
        <authorList>
            <person name="Castelo-Branco R."/>
            <person name="Eusebio N."/>
            <person name="Adriana R."/>
            <person name="Vieira A."/>
            <person name="Brugerolle De Fraissinette N."/>
            <person name="Rezende De Castro R."/>
            <person name="Schneider M.P."/>
            <person name="Vasconcelos V."/>
            <person name="Leao P.N."/>
        </authorList>
    </citation>
    <scope>NUCLEOTIDE SEQUENCE [LARGE SCALE GENOMIC DNA]</scope>
    <source>
        <strain evidence="2 3">LEGE 06123</strain>
    </source>
</reference>
<dbReference type="Gene3D" id="3.40.30.10">
    <property type="entry name" value="Glutaredoxin"/>
    <property type="match status" value="1"/>
</dbReference>
<dbReference type="InterPro" id="IPR036249">
    <property type="entry name" value="Thioredoxin-like_sf"/>
</dbReference>
<protein>
    <submittedName>
        <fullName evidence="2">Glutathione S-transferase family protein</fullName>
    </submittedName>
</protein>
<sequence>MSYPHLELVSHHLCPYAQRAVILLREKDIPHQKTSIDLANQPDWFRQISPLGKIPLLKVDAAVLFESVVICEHLDEITPGSLHPSDPLEKAKHRAWIEFSANILVTTA</sequence>
<keyword evidence="3" id="KW-1185">Reference proteome</keyword>
<accession>A0ABR9UUG0</accession>
<dbReference type="SUPFAM" id="SSF52833">
    <property type="entry name" value="Thioredoxin-like"/>
    <property type="match status" value="1"/>
</dbReference>
<dbReference type="SFLD" id="SFLDS00019">
    <property type="entry name" value="Glutathione_Transferase_(cytos"/>
    <property type="match status" value="1"/>
</dbReference>
<dbReference type="Pfam" id="PF13409">
    <property type="entry name" value="GST_N_2"/>
    <property type="match status" value="1"/>
</dbReference>
<dbReference type="PANTHER" id="PTHR43968">
    <property type="match status" value="1"/>
</dbReference>
<dbReference type="EMBL" id="JADEWN010000042">
    <property type="protein sequence ID" value="MBE9191914.1"/>
    <property type="molecule type" value="Genomic_DNA"/>
</dbReference>
<gene>
    <name evidence="2" type="ORF">IQ230_16460</name>
</gene>
<dbReference type="InterPro" id="IPR050983">
    <property type="entry name" value="GST_Omega/HSP26"/>
</dbReference>
<proteinExistence type="predicted"/>
<comment type="caution">
    <text evidence="2">The sequence shown here is derived from an EMBL/GenBank/DDBJ whole genome shotgun (WGS) entry which is preliminary data.</text>
</comment>
<dbReference type="RefSeq" id="WP_193933216.1">
    <property type="nucleotide sequence ID" value="NZ_CAWPMZ010000075.1"/>
</dbReference>
<dbReference type="PANTHER" id="PTHR43968:SF6">
    <property type="entry name" value="GLUTATHIONE S-TRANSFERASE OMEGA"/>
    <property type="match status" value="1"/>
</dbReference>
<dbReference type="InterPro" id="IPR004045">
    <property type="entry name" value="Glutathione_S-Trfase_N"/>
</dbReference>
<dbReference type="Proteomes" id="UP000651156">
    <property type="component" value="Unassembled WGS sequence"/>
</dbReference>
<evidence type="ECO:0000313" key="3">
    <source>
        <dbReference type="Proteomes" id="UP000651156"/>
    </source>
</evidence>
<feature type="domain" description="GST N-terminal" evidence="1">
    <location>
        <begin position="4"/>
        <end position="82"/>
    </location>
</feature>
<name>A0ABR9UUG0_9CHRO</name>
<organism evidence="2 3">
    <name type="scientific">Gloeocapsopsis crepidinum LEGE 06123</name>
    <dbReference type="NCBI Taxonomy" id="588587"/>
    <lineage>
        <taxon>Bacteria</taxon>
        <taxon>Bacillati</taxon>
        <taxon>Cyanobacteriota</taxon>
        <taxon>Cyanophyceae</taxon>
        <taxon>Oscillatoriophycideae</taxon>
        <taxon>Chroococcales</taxon>
        <taxon>Chroococcaceae</taxon>
        <taxon>Gloeocapsopsis</taxon>
    </lineage>
</organism>
<evidence type="ECO:0000259" key="1">
    <source>
        <dbReference type="PROSITE" id="PS50404"/>
    </source>
</evidence>
<evidence type="ECO:0000313" key="2">
    <source>
        <dbReference type="EMBL" id="MBE9191914.1"/>
    </source>
</evidence>
<dbReference type="InterPro" id="IPR040079">
    <property type="entry name" value="Glutathione_S-Trfase"/>
</dbReference>
<dbReference type="PROSITE" id="PS50404">
    <property type="entry name" value="GST_NTER"/>
    <property type="match status" value="1"/>
</dbReference>